<evidence type="ECO:0000313" key="2">
    <source>
        <dbReference type="EMBL" id="QBZ61478.1"/>
    </source>
</evidence>
<gene>
    <name evidence="2" type="ORF">PoMZ_08427</name>
</gene>
<evidence type="ECO:0000256" key="1">
    <source>
        <dbReference type="SAM" id="SignalP"/>
    </source>
</evidence>
<evidence type="ECO:0000313" key="3">
    <source>
        <dbReference type="Proteomes" id="UP000294847"/>
    </source>
</evidence>
<accession>A0A4V1C6Y2</accession>
<organism evidence="2 3">
    <name type="scientific">Pyricularia oryzae</name>
    <name type="common">Rice blast fungus</name>
    <name type="synonym">Magnaporthe oryzae</name>
    <dbReference type="NCBI Taxonomy" id="318829"/>
    <lineage>
        <taxon>Eukaryota</taxon>
        <taxon>Fungi</taxon>
        <taxon>Dikarya</taxon>
        <taxon>Ascomycota</taxon>
        <taxon>Pezizomycotina</taxon>
        <taxon>Sordariomycetes</taxon>
        <taxon>Sordariomycetidae</taxon>
        <taxon>Magnaporthales</taxon>
        <taxon>Pyriculariaceae</taxon>
        <taxon>Pyricularia</taxon>
    </lineage>
</organism>
<proteinExistence type="predicted"/>
<dbReference type="EMBL" id="CP034207">
    <property type="protein sequence ID" value="QBZ61478.1"/>
    <property type="molecule type" value="Genomic_DNA"/>
</dbReference>
<dbReference type="AlphaFoldDB" id="A0A4V1C6Y2"/>
<reference evidence="2 3" key="1">
    <citation type="journal article" date="2019" name="Mol. Biol. Evol.">
        <title>Blast fungal genomes show frequent chromosomal changes, gene gains and losses, and effector gene turnover.</title>
        <authorList>
            <person name="Gomez Luciano L.B."/>
            <person name="Jason Tsai I."/>
            <person name="Chuma I."/>
            <person name="Tosa Y."/>
            <person name="Chen Y.H."/>
            <person name="Li J.Y."/>
            <person name="Li M.Y."/>
            <person name="Jade Lu M.Y."/>
            <person name="Nakayashiki H."/>
            <person name="Li W.H."/>
        </authorList>
    </citation>
    <scope>NUCLEOTIDE SEQUENCE [LARGE SCALE GENOMIC DNA]</scope>
    <source>
        <strain evidence="2">MZ5-1-6</strain>
    </source>
</reference>
<dbReference type="Proteomes" id="UP000294847">
    <property type="component" value="Chromosome 4"/>
</dbReference>
<keyword evidence="1" id="KW-0732">Signal</keyword>
<name>A0A4V1C6Y2_PYROR</name>
<protein>
    <submittedName>
        <fullName evidence="2">Uncharacterized protein</fullName>
    </submittedName>
</protein>
<feature type="chain" id="PRO_5020787489" evidence="1">
    <location>
        <begin position="18"/>
        <end position="159"/>
    </location>
</feature>
<sequence>MLWHVWIGRFVVEAATADTVDLGEVHPPKQESIKLFEEIEKELKHELIKLRHMHDKHEPEYFAAVKDLSDKELTSFTVDDFLQVRVAVASYGIILFGKLRIPTMPADGPAYVHFRAFSTGPDDPAKFHSFLTEMKEEQGGGKTFRAIFTDKDELEWFDN</sequence>
<feature type="signal peptide" evidence="1">
    <location>
        <begin position="1"/>
        <end position="17"/>
    </location>
</feature>